<dbReference type="Pfam" id="PF07702">
    <property type="entry name" value="UTRA"/>
    <property type="match status" value="1"/>
</dbReference>
<evidence type="ECO:0000256" key="2">
    <source>
        <dbReference type="ARBA" id="ARBA00023125"/>
    </source>
</evidence>
<keyword evidence="3" id="KW-0804">Transcription</keyword>
<organism evidence="5 6">
    <name type="scientific">Blautia parvula</name>
    <dbReference type="NCBI Taxonomy" id="2877527"/>
    <lineage>
        <taxon>Bacteria</taxon>
        <taxon>Bacillati</taxon>
        <taxon>Bacillota</taxon>
        <taxon>Clostridia</taxon>
        <taxon>Lachnospirales</taxon>
        <taxon>Lachnospiraceae</taxon>
        <taxon>Blautia</taxon>
    </lineage>
</organism>
<dbReference type="Pfam" id="PF00392">
    <property type="entry name" value="GntR"/>
    <property type="match status" value="1"/>
</dbReference>
<keyword evidence="2" id="KW-0238">DNA-binding</keyword>
<comment type="caution">
    <text evidence="5">The sequence shown here is derived from an EMBL/GenBank/DDBJ whole genome shotgun (WGS) entry which is preliminary data.</text>
</comment>
<dbReference type="EMBL" id="BAABZQ010000001">
    <property type="protein sequence ID" value="GAA6497687.1"/>
    <property type="molecule type" value="Genomic_DNA"/>
</dbReference>
<evidence type="ECO:0000313" key="6">
    <source>
        <dbReference type="Proteomes" id="UP001600941"/>
    </source>
</evidence>
<reference evidence="5 6" key="1">
    <citation type="submission" date="2024-04" db="EMBL/GenBank/DDBJ databases">
        <title>Defined microbial consortia suppress multidrug-resistant proinflammatory Enterobacteriaceae via ecological control.</title>
        <authorList>
            <person name="Furuichi M."/>
            <person name="Kawaguchi T."/>
            <person name="Pust M."/>
            <person name="Yasuma K."/>
            <person name="Plichta D."/>
            <person name="Hasegawa N."/>
            <person name="Ohya T."/>
            <person name="Bhattarai S."/>
            <person name="Sasajima S."/>
            <person name="Aoto Y."/>
            <person name="Tuganbaev T."/>
            <person name="Yaginuma M."/>
            <person name="Ueda M."/>
            <person name="Okahashi N."/>
            <person name="Amafuji K."/>
            <person name="Kiridooshi Y."/>
            <person name="Sugita K."/>
            <person name="Strazar M."/>
            <person name="Skelly A."/>
            <person name="Suda W."/>
            <person name="Hattori M."/>
            <person name="Nakamoto N."/>
            <person name="Caballero S."/>
            <person name="Norman J."/>
            <person name="Olle B."/>
            <person name="Tanoue T."/>
            <person name="Arita M."/>
            <person name="Bucci V."/>
            <person name="Atarashi K."/>
            <person name="Xavier R."/>
            <person name="Honda K."/>
        </authorList>
    </citation>
    <scope>NUCLEOTIDE SEQUENCE [LARGE SCALE GENOMIC DNA]</scope>
    <source>
        <strain evidence="6">k34-0107-D12</strain>
    </source>
</reference>
<dbReference type="PROSITE" id="PS50949">
    <property type="entry name" value="HTH_GNTR"/>
    <property type="match status" value="1"/>
</dbReference>
<dbReference type="RefSeq" id="WP_227209739.1">
    <property type="nucleotide sequence ID" value="NZ_BAABZQ010000001.1"/>
</dbReference>
<feature type="domain" description="HTH gntR-type" evidence="4">
    <location>
        <begin position="2"/>
        <end position="70"/>
    </location>
</feature>
<evidence type="ECO:0000313" key="5">
    <source>
        <dbReference type="EMBL" id="GAA6497687.1"/>
    </source>
</evidence>
<dbReference type="CDD" id="cd07377">
    <property type="entry name" value="WHTH_GntR"/>
    <property type="match status" value="1"/>
</dbReference>
<dbReference type="InterPro" id="IPR011663">
    <property type="entry name" value="UTRA"/>
</dbReference>
<keyword evidence="6" id="KW-1185">Reference proteome</keyword>
<dbReference type="PANTHER" id="PTHR44846">
    <property type="entry name" value="MANNOSYL-D-GLYCERATE TRANSPORT/METABOLISM SYSTEM REPRESSOR MNGR-RELATED"/>
    <property type="match status" value="1"/>
</dbReference>
<dbReference type="SMART" id="SM00345">
    <property type="entry name" value="HTH_GNTR"/>
    <property type="match status" value="1"/>
</dbReference>
<evidence type="ECO:0000259" key="4">
    <source>
        <dbReference type="PROSITE" id="PS50949"/>
    </source>
</evidence>
<gene>
    <name evidence="5" type="ORF">K340107D12_05030</name>
</gene>
<dbReference type="Gene3D" id="3.40.1410.10">
    <property type="entry name" value="Chorismate lyase-like"/>
    <property type="match status" value="1"/>
</dbReference>
<evidence type="ECO:0000256" key="1">
    <source>
        <dbReference type="ARBA" id="ARBA00023015"/>
    </source>
</evidence>
<dbReference type="PRINTS" id="PR00035">
    <property type="entry name" value="HTHGNTR"/>
</dbReference>
<dbReference type="InterPro" id="IPR028978">
    <property type="entry name" value="Chorismate_lyase_/UTRA_dom_sf"/>
</dbReference>
<keyword evidence="1" id="KW-0805">Transcription regulation</keyword>
<dbReference type="InterPro" id="IPR050679">
    <property type="entry name" value="Bact_HTH_transcr_reg"/>
</dbReference>
<proteinExistence type="predicted"/>
<dbReference type="Gene3D" id="1.10.10.10">
    <property type="entry name" value="Winged helix-like DNA-binding domain superfamily/Winged helix DNA-binding domain"/>
    <property type="match status" value="1"/>
</dbReference>
<dbReference type="SUPFAM" id="SSF46785">
    <property type="entry name" value="Winged helix' DNA-binding domain"/>
    <property type="match status" value="1"/>
</dbReference>
<dbReference type="SUPFAM" id="SSF64288">
    <property type="entry name" value="Chorismate lyase-like"/>
    <property type="match status" value="1"/>
</dbReference>
<dbReference type="InterPro" id="IPR000524">
    <property type="entry name" value="Tscrpt_reg_HTH_GntR"/>
</dbReference>
<evidence type="ECO:0000256" key="3">
    <source>
        <dbReference type="ARBA" id="ARBA00023163"/>
    </source>
</evidence>
<dbReference type="InterPro" id="IPR036390">
    <property type="entry name" value="WH_DNA-bd_sf"/>
</dbReference>
<dbReference type="SMART" id="SM00866">
    <property type="entry name" value="UTRA"/>
    <property type="match status" value="1"/>
</dbReference>
<accession>A0ABQ0BME1</accession>
<protein>
    <submittedName>
        <fullName evidence="5">GntR family transcriptional regulator</fullName>
    </submittedName>
</protein>
<dbReference type="Proteomes" id="UP001600941">
    <property type="component" value="Unassembled WGS sequence"/>
</dbReference>
<name>A0ABQ0BME1_9FIRM</name>
<sequence length="244" mass="27523">MHRDRFYLSDRIRMYIENSHLEGGGRLPSNEELAERFKVQKGTVRAALERLKEEGIVYSVKGVGTFAAEKKILRHMERFESFSQMAQENGSTVTTKLLSCRVIPAGNALTEEFGLTPRSDITETVRLRSVDREAAALEISYIPVCIAPNLQTKPLTGSLYRLLEEEYGIHLIRGKQTMSVRAADAREAGILNCSRGDALAVMEMRAFDENGVKVEYACSLTRGDRCRFTSILRMEEDYEAGSDW</sequence>
<dbReference type="InterPro" id="IPR036388">
    <property type="entry name" value="WH-like_DNA-bd_sf"/>
</dbReference>
<dbReference type="PANTHER" id="PTHR44846:SF1">
    <property type="entry name" value="MANNOSYL-D-GLYCERATE TRANSPORT_METABOLISM SYSTEM REPRESSOR MNGR-RELATED"/>
    <property type="match status" value="1"/>
</dbReference>